<evidence type="ECO:0000313" key="2">
    <source>
        <dbReference type="Proteomes" id="UP001341840"/>
    </source>
</evidence>
<keyword evidence="2" id="KW-1185">Reference proteome</keyword>
<gene>
    <name evidence="1" type="ORF">PIB30_030353</name>
</gene>
<organism evidence="1 2">
    <name type="scientific">Stylosanthes scabra</name>
    <dbReference type="NCBI Taxonomy" id="79078"/>
    <lineage>
        <taxon>Eukaryota</taxon>
        <taxon>Viridiplantae</taxon>
        <taxon>Streptophyta</taxon>
        <taxon>Embryophyta</taxon>
        <taxon>Tracheophyta</taxon>
        <taxon>Spermatophyta</taxon>
        <taxon>Magnoliopsida</taxon>
        <taxon>eudicotyledons</taxon>
        <taxon>Gunneridae</taxon>
        <taxon>Pentapetalae</taxon>
        <taxon>rosids</taxon>
        <taxon>fabids</taxon>
        <taxon>Fabales</taxon>
        <taxon>Fabaceae</taxon>
        <taxon>Papilionoideae</taxon>
        <taxon>50 kb inversion clade</taxon>
        <taxon>dalbergioids sensu lato</taxon>
        <taxon>Dalbergieae</taxon>
        <taxon>Pterocarpus clade</taxon>
        <taxon>Stylosanthes</taxon>
    </lineage>
</organism>
<protein>
    <submittedName>
        <fullName evidence="1">Uncharacterized protein</fullName>
    </submittedName>
</protein>
<reference evidence="1 2" key="1">
    <citation type="journal article" date="2023" name="Plants (Basel)">
        <title>Bridging the Gap: Combining Genomics and Transcriptomics Approaches to Understand Stylosanthes scabra, an Orphan Legume from the Brazilian Caatinga.</title>
        <authorList>
            <person name="Ferreira-Neto J.R.C."/>
            <person name="da Silva M.D."/>
            <person name="Binneck E."/>
            <person name="de Melo N.F."/>
            <person name="da Silva R.H."/>
            <person name="de Melo A.L.T.M."/>
            <person name="Pandolfi V."/>
            <person name="Bustamante F.O."/>
            <person name="Brasileiro-Vidal A.C."/>
            <person name="Benko-Iseppon A.M."/>
        </authorList>
    </citation>
    <scope>NUCLEOTIDE SEQUENCE [LARGE SCALE GENOMIC DNA]</scope>
    <source>
        <tissue evidence="1">Leaves</tissue>
    </source>
</reference>
<name>A0ABU6VCD2_9FABA</name>
<accession>A0ABU6VCD2</accession>
<dbReference type="Proteomes" id="UP001341840">
    <property type="component" value="Unassembled WGS sequence"/>
</dbReference>
<evidence type="ECO:0000313" key="1">
    <source>
        <dbReference type="EMBL" id="MED6170380.1"/>
    </source>
</evidence>
<dbReference type="EMBL" id="JASCZI010151161">
    <property type="protein sequence ID" value="MED6170380.1"/>
    <property type="molecule type" value="Genomic_DNA"/>
</dbReference>
<proteinExistence type="predicted"/>
<comment type="caution">
    <text evidence="1">The sequence shown here is derived from an EMBL/GenBank/DDBJ whole genome shotgun (WGS) entry which is preliminary data.</text>
</comment>
<sequence>MVNGAWMLDGATKDRVYALSLASRGIRIDYAASKDETRSKDELSQELATNSKIPSMGLGSFSQRVTQGTILVVRKMGVAIVSVSKWN</sequence>